<dbReference type="eggNOG" id="ENOG502QQ0W">
    <property type="taxonomic scope" value="Eukaryota"/>
</dbReference>
<proteinExistence type="predicted"/>
<feature type="compositionally biased region" description="Polar residues" evidence="1">
    <location>
        <begin position="20"/>
        <end position="30"/>
    </location>
</feature>
<dbReference type="AlphaFoldDB" id="A0A022PT11"/>
<dbReference type="Proteomes" id="UP000030748">
    <property type="component" value="Unassembled WGS sequence"/>
</dbReference>
<accession>A0A022PT11</accession>
<reference evidence="2 3" key="1">
    <citation type="journal article" date="2013" name="Proc. Natl. Acad. Sci. U.S.A.">
        <title>Fine-scale variation in meiotic recombination in Mimulus inferred from population shotgun sequencing.</title>
        <authorList>
            <person name="Hellsten U."/>
            <person name="Wright K.M."/>
            <person name="Jenkins J."/>
            <person name="Shu S."/>
            <person name="Yuan Y."/>
            <person name="Wessler S.R."/>
            <person name="Schmutz J."/>
            <person name="Willis J.H."/>
            <person name="Rokhsar D.S."/>
        </authorList>
    </citation>
    <scope>NUCLEOTIDE SEQUENCE [LARGE SCALE GENOMIC DNA]</scope>
    <source>
        <strain evidence="3">cv. DUN x IM62</strain>
    </source>
</reference>
<evidence type="ECO:0000313" key="2">
    <source>
        <dbReference type="EMBL" id="EYU17415.1"/>
    </source>
</evidence>
<dbReference type="EMBL" id="KI632373">
    <property type="protein sequence ID" value="EYU17415.1"/>
    <property type="molecule type" value="Genomic_DNA"/>
</dbReference>
<organism evidence="2 3">
    <name type="scientific">Erythranthe guttata</name>
    <name type="common">Yellow monkey flower</name>
    <name type="synonym">Mimulus guttatus</name>
    <dbReference type="NCBI Taxonomy" id="4155"/>
    <lineage>
        <taxon>Eukaryota</taxon>
        <taxon>Viridiplantae</taxon>
        <taxon>Streptophyta</taxon>
        <taxon>Embryophyta</taxon>
        <taxon>Tracheophyta</taxon>
        <taxon>Spermatophyta</taxon>
        <taxon>Magnoliopsida</taxon>
        <taxon>eudicotyledons</taxon>
        <taxon>Gunneridae</taxon>
        <taxon>Pentapetalae</taxon>
        <taxon>asterids</taxon>
        <taxon>lamiids</taxon>
        <taxon>Lamiales</taxon>
        <taxon>Phrymaceae</taxon>
        <taxon>Erythranthe</taxon>
    </lineage>
</organism>
<name>A0A022PT11_ERYGU</name>
<feature type="region of interest" description="Disordered" evidence="1">
    <location>
        <begin position="1"/>
        <end position="81"/>
    </location>
</feature>
<evidence type="ECO:0000256" key="1">
    <source>
        <dbReference type="SAM" id="MobiDB-lite"/>
    </source>
</evidence>
<keyword evidence="3" id="KW-1185">Reference proteome</keyword>
<evidence type="ECO:0000313" key="3">
    <source>
        <dbReference type="Proteomes" id="UP000030748"/>
    </source>
</evidence>
<gene>
    <name evidence="2" type="ORF">MIMGU_mgv1a016993mg</name>
</gene>
<feature type="compositionally biased region" description="Polar residues" evidence="1">
    <location>
        <begin position="41"/>
        <end position="55"/>
    </location>
</feature>
<sequence>MDERRKRKPMWGMEEETKHLSGTSENSSWMGSGHYHELSESRTTTTQKSRDNSGWPTWESIEENPTEPMNTSFKNAPEGKERVMTIPVNTINPILKGL</sequence>
<protein>
    <submittedName>
        <fullName evidence="2">Uncharacterized protein</fullName>
    </submittedName>
</protein>